<accession>A0A2K8UE86</accession>
<dbReference type="EMBL" id="CP020370">
    <property type="protein sequence ID" value="AUB83914.1"/>
    <property type="molecule type" value="Genomic_DNA"/>
</dbReference>
<name>A0A2K8UE86_9GAMM</name>
<dbReference type="AlphaFoldDB" id="A0A2K8UE86"/>
<dbReference type="InterPro" id="IPR011990">
    <property type="entry name" value="TPR-like_helical_dom_sf"/>
</dbReference>
<organism evidence="1 2">
    <name type="scientific">Candidatus Thiodictyon syntrophicum</name>
    <dbReference type="NCBI Taxonomy" id="1166950"/>
    <lineage>
        <taxon>Bacteria</taxon>
        <taxon>Pseudomonadati</taxon>
        <taxon>Pseudomonadota</taxon>
        <taxon>Gammaproteobacteria</taxon>
        <taxon>Chromatiales</taxon>
        <taxon>Chromatiaceae</taxon>
        <taxon>Thiodictyon</taxon>
    </lineage>
</organism>
<dbReference type="KEGG" id="tsy:THSYN_25270"/>
<evidence type="ECO:0000313" key="2">
    <source>
        <dbReference type="Proteomes" id="UP000232638"/>
    </source>
</evidence>
<dbReference type="SUPFAM" id="SSF48452">
    <property type="entry name" value="TPR-like"/>
    <property type="match status" value="1"/>
</dbReference>
<dbReference type="Gene3D" id="1.25.40.10">
    <property type="entry name" value="Tetratricopeptide repeat domain"/>
    <property type="match status" value="1"/>
</dbReference>
<evidence type="ECO:0000313" key="1">
    <source>
        <dbReference type="EMBL" id="AUB83914.1"/>
    </source>
</evidence>
<dbReference type="RefSeq" id="WP_100921591.1">
    <property type="nucleotide sequence ID" value="NZ_CP020370.1"/>
</dbReference>
<dbReference type="Proteomes" id="UP000232638">
    <property type="component" value="Chromosome"/>
</dbReference>
<keyword evidence="2" id="KW-1185">Reference proteome</keyword>
<protein>
    <submittedName>
        <fullName evidence="1">Uncharacterized protein</fullName>
    </submittedName>
</protein>
<gene>
    <name evidence="1" type="ORF">THSYN_25270</name>
</gene>
<reference evidence="1 2" key="1">
    <citation type="submission" date="2017-03" db="EMBL/GenBank/DDBJ databases">
        <title>Complete genome sequence of Candidatus 'Thiodictyon syntrophicum' sp. nov. strain Cad16T, a photolithoautotroph purple sulfur bacterium isolated from an alpine meromictic lake.</title>
        <authorList>
            <person name="Luedin S.M."/>
            <person name="Pothier J.F."/>
            <person name="Danza F."/>
            <person name="Storelli N."/>
            <person name="Wittwer M."/>
            <person name="Tonolla M."/>
        </authorList>
    </citation>
    <scope>NUCLEOTIDE SEQUENCE [LARGE SCALE GENOMIC DNA]</scope>
    <source>
        <strain evidence="1 2">Cad16T</strain>
    </source>
</reference>
<sequence length="418" mass="47254">MNEPHPPYLFWNPLRRAALGLLLGVLTWRILVVGLADYYADQRTPDAAVAALRWRPNHPAALYQRAETMIEKAPAVASSLLQASIWGDPTDGLAYFALADLWVAADRRPEALALAEIADLLGPMRIPALARSANFWFTQDRPDLGLQRWSALLRNRPASTAELFPRLLAFAEDPATRPLLQPFLDRPPDWWGRFFAHAARQEPRVETVIFLYQARNRGQDLPTADEQGVYLDRLWKEGRWREAYLAWLEGLDEPARRGLGHLYNGSFDLPITGIGFDWRIKPPPGVTVETVQTYGTHGRRALHVAFDGRPARFRHVLQPLFLDPGRYRLQGRVRPDGLSPGDGLRWMVGCDWPEPRPLAMTEPFIGRDDWQVFGLDFEVPATDCPLQVLRLEHGERVGSGPDGQGGVWFDDLAISRRG</sequence>
<dbReference type="Gene3D" id="2.60.120.260">
    <property type="entry name" value="Galactose-binding domain-like"/>
    <property type="match status" value="1"/>
</dbReference>
<proteinExistence type="predicted"/>
<dbReference type="OrthoDB" id="8410830at2"/>